<dbReference type="InterPro" id="IPR006555">
    <property type="entry name" value="ATP-dep_Helicase_C"/>
</dbReference>
<dbReference type="CDD" id="cd06127">
    <property type="entry name" value="DEDDh"/>
    <property type="match status" value="1"/>
</dbReference>
<dbReference type="GO" id="GO:0005524">
    <property type="term" value="F:ATP binding"/>
    <property type="evidence" value="ECO:0007669"/>
    <property type="project" value="UniProtKB-UniRule"/>
</dbReference>
<organism evidence="9 10">
    <name type="scientific">Pelotomaculum thermopropionicum (strain DSM 13744 / JCM 10971 / SI)</name>
    <dbReference type="NCBI Taxonomy" id="370438"/>
    <lineage>
        <taxon>Bacteria</taxon>
        <taxon>Bacillati</taxon>
        <taxon>Bacillota</taxon>
        <taxon>Clostridia</taxon>
        <taxon>Eubacteriales</taxon>
        <taxon>Desulfotomaculaceae</taxon>
        <taxon>Pelotomaculum</taxon>
    </lineage>
</organism>
<dbReference type="HOGENOM" id="CLU_012117_1_0_9"/>
<dbReference type="GO" id="GO:0006260">
    <property type="term" value="P:DNA replication"/>
    <property type="evidence" value="ECO:0007669"/>
    <property type="project" value="InterPro"/>
</dbReference>
<evidence type="ECO:0000256" key="7">
    <source>
        <dbReference type="RuleBase" id="RU364106"/>
    </source>
</evidence>
<reference evidence="10" key="1">
    <citation type="journal article" date="2008" name="Genome Res.">
        <title>The genome of Pelotomaculum thermopropionicum reveals niche-associated evolution in anaerobic microbiota.</title>
        <authorList>
            <person name="Kosaka T."/>
            <person name="Kato S."/>
            <person name="Shimoyama T."/>
            <person name="Ishii S."/>
            <person name="Abe T."/>
            <person name="Watanabe K."/>
        </authorList>
    </citation>
    <scope>NUCLEOTIDE SEQUENCE [LARGE SCALE GENOMIC DNA]</scope>
    <source>
        <strain evidence="10">DSM 13744 / JCM 10971 / SI</strain>
    </source>
</reference>
<dbReference type="HAMAP" id="MF_02206">
    <property type="entry name" value="DinG_exonucl"/>
    <property type="match status" value="1"/>
</dbReference>
<dbReference type="eggNOG" id="COG1199">
    <property type="taxonomic scope" value="Bacteria"/>
</dbReference>
<dbReference type="PANTHER" id="PTHR11472:SF34">
    <property type="entry name" value="REGULATOR OF TELOMERE ELONGATION HELICASE 1"/>
    <property type="match status" value="1"/>
</dbReference>
<dbReference type="SMART" id="SM00479">
    <property type="entry name" value="EXOIII"/>
    <property type="match status" value="1"/>
</dbReference>
<evidence type="ECO:0000256" key="5">
    <source>
        <dbReference type="ARBA" id="ARBA00022840"/>
    </source>
</evidence>
<keyword evidence="3 6" id="KW-0378">Hydrolase</keyword>
<dbReference type="EMBL" id="AP009389">
    <property type="protein sequence ID" value="BAF59595.1"/>
    <property type="molecule type" value="Genomic_DNA"/>
</dbReference>
<proteinExistence type="inferred from homology"/>
<dbReference type="Pfam" id="PF13307">
    <property type="entry name" value="Helicase_C_2"/>
    <property type="match status" value="1"/>
</dbReference>
<keyword evidence="4 6" id="KW-0269">Exonuclease</keyword>
<gene>
    <name evidence="6 7" type="primary">dinG</name>
    <name evidence="9" type="ordered locus">PTH_1414</name>
</gene>
<dbReference type="GO" id="GO:0003678">
    <property type="term" value="F:DNA helicase activity"/>
    <property type="evidence" value="ECO:0007669"/>
    <property type="project" value="TreeGrafter"/>
</dbReference>
<evidence type="ECO:0000256" key="6">
    <source>
        <dbReference type="HAMAP-Rule" id="MF_02206"/>
    </source>
</evidence>
<accession>A5D2F3</accession>
<keyword evidence="5 6" id="KW-0067">ATP-binding</keyword>
<dbReference type="Gene3D" id="3.40.50.300">
    <property type="entry name" value="P-loop containing nucleotide triphosphate hydrolases"/>
    <property type="match status" value="2"/>
</dbReference>
<keyword evidence="2 6" id="KW-0547">Nucleotide-binding</keyword>
<evidence type="ECO:0000313" key="10">
    <source>
        <dbReference type="Proteomes" id="UP000006556"/>
    </source>
</evidence>
<dbReference type="GO" id="GO:0008408">
    <property type="term" value="F:3'-5' exonuclease activity"/>
    <property type="evidence" value="ECO:0007669"/>
    <property type="project" value="UniProtKB-UniRule"/>
</dbReference>
<dbReference type="FunFam" id="3.30.420.10:FF:000045">
    <property type="entry name" value="3'-5' exonuclease DinG"/>
    <property type="match status" value="1"/>
</dbReference>
<protein>
    <recommendedName>
        <fullName evidence="6 7">3'-5' exonuclease DinG</fullName>
        <ecNumber evidence="6 7">3.1.-.-</ecNumber>
    </recommendedName>
</protein>
<comment type="function">
    <text evidence="6 7">3'-5' exonuclease.</text>
</comment>
<keyword evidence="1 6" id="KW-0540">Nuclease</keyword>
<dbReference type="InterPro" id="IPR036397">
    <property type="entry name" value="RNaseH_sf"/>
</dbReference>
<name>A5D2F3_PELTS</name>
<dbReference type="InterPro" id="IPR006310">
    <property type="entry name" value="DinG"/>
</dbReference>
<evidence type="ECO:0000256" key="2">
    <source>
        <dbReference type="ARBA" id="ARBA00022741"/>
    </source>
</evidence>
<dbReference type="SUPFAM" id="SSF52540">
    <property type="entry name" value="P-loop containing nucleoside triphosphate hydrolases"/>
    <property type="match status" value="2"/>
</dbReference>
<evidence type="ECO:0000313" key="9">
    <source>
        <dbReference type="EMBL" id="BAF59595.1"/>
    </source>
</evidence>
<dbReference type="InterPro" id="IPR014013">
    <property type="entry name" value="Helic_SF1/SF2_ATP-bd_DinG/Rad3"/>
</dbReference>
<feature type="domain" description="Helicase ATP-binding" evidence="8">
    <location>
        <begin position="252"/>
        <end position="517"/>
    </location>
</feature>
<dbReference type="SMART" id="SM00491">
    <property type="entry name" value="HELICc2"/>
    <property type="match status" value="1"/>
</dbReference>
<dbReference type="GO" id="GO:0003887">
    <property type="term" value="F:DNA-directed DNA polymerase activity"/>
    <property type="evidence" value="ECO:0007669"/>
    <property type="project" value="InterPro"/>
</dbReference>
<dbReference type="PANTHER" id="PTHR11472">
    <property type="entry name" value="DNA REPAIR DEAD HELICASE RAD3/XP-D SUBFAMILY MEMBER"/>
    <property type="match status" value="1"/>
</dbReference>
<dbReference type="NCBIfam" id="TIGR01407">
    <property type="entry name" value="dinG_rel"/>
    <property type="match status" value="1"/>
</dbReference>
<sequence>MIKEIVVCDLETTGLDPLSDRIIEIGLVRLKDLKIVDIYHTMVNPGRPLPLKIKNLTGLDDSDLASAPAFSGVREKVLGFIGDAPIAGHNIRFDMGFLAAAGGISFKNPAYDTVELARLAVPGLPTYRLESLCERLNVEAAARHRALDDALAAAGLLIKLIHKLHDIDIEVLAQLNALLTEARSEWQFITTSLLKSIIKKFPDRKIPESPYWKRLPDKKESTPLNALEPSAKREKVLLAEDEVAVLVGKDGPLADVVPGYEYRPQQQEMIRLVTRALNEEKYLLMEAGTGVGKSLAYLIPSVLWSCLNRQRVLVATRTINLQEQLWHKDIPLAAKVTGRPFKASLVKGRQNYICLRRWFSVLENPHQPQEAGFFARVLTWLTVTQTGDKSELNVIPAEEDFWLSICGESDGCMGSRCRYLKYCFVNAAKREAEESNLIITNHSLLFSDVKVENRILPAYEALIIDEAHHLEESATVHLGRQVTQGALNRWLSAAGKALFRLAEKVPPEDVEKWSETIKDSREVLLEAQGNVHFFFQQLGELASALSNDEGDSGRITLRLSNEKMLANTSYNAVLECGTRCIELFLSLNGKIGYIAKVLEMWGITEEVWAEAARDLFQIYNSGQTIIDDLQFILEGREQGFVYWAEFEYSRRGFKNYALYAAPVNVGTVLYEQFFKNRGTVIFSSATISVNGTFDHFIDRNGLNNFPPEKIIKASFDSPFAFERQALLCICHDLPVQGAVAEEVYLDNLEEAILKLLEAVGGRTLVLFTSHKVLRETYRRLKPRMEARGICILGHGIDGNRLNLLEEFKSTAQTVLFGASSFWEGVDVPGEALSCVIMVKLPFVSPSVPVIEARLEDLARRKRDGFRDLSVPQAVIRFKQGFGRLIRSGSDRGCVIVLDRRILSRSYGRRFLNSLPLKKHFRGDIETIVRKISDWMKE</sequence>
<dbReference type="Gene3D" id="3.30.420.10">
    <property type="entry name" value="Ribonuclease H-like superfamily/Ribonuclease H"/>
    <property type="match status" value="1"/>
</dbReference>
<dbReference type="EC" id="3.1.-.-" evidence="6 7"/>
<dbReference type="InterPro" id="IPR027417">
    <property type="entry name" value="P-loop_NTPase"/>
</dbReference>
<dbReference type="STRING" id="370438.PTH_1414"/>
<dbReference type="GO" id="GO:0016818">
    <property type="term" value="F:hydrolase activity, acting on acid anhydrides, in phosphorus-containing anhydrides"/>
    <property type="evidence" value="ECO:0007669"/>
    <property type="project" value="InterPro"/>
</dbReference>
<evidence type="ECO:0000256" key="1">
    <source>
        <dbReference type="ARBA" id="ARBA00022722"/>
    </source>
</evidence>
<dbReference type="InterPro" id="IPR012337">
    <property type="entry name" value="RNaseH-like_sf"/>
</dbReference>
<comment type="similarity">
    <text evidence="6 7">Belongs to the helicase family. DinG subfamily. Type 2 sub-subfamily.</text>
</comment>
<evidence type="ECO:0000256" key="4">
    <source>
        <dbReference type="ARBA" id="ARBA00022839"/>
    </source>
</evidence>
<dbReference type="SUPFAM" id="SSF53098">
    <property type="entry name" value="Ribonuclease H-like"/>
    <property type="match status" value="1"/>
</dbReference>
<dbReference type="eggNOG" id="COG2176">
    <property type="taxonomic scope" value="Bacteria"/>
</dbReference>
<dbReference type="InterPro" id="IPR006054">
    <property type="entry name" value="DnaQ"/>
</dbReference>
<dbReference type="KEGG" id="pth:PTH_1414"/>
<keyword evidence="10" id="KW-1185">Reference proteome</keyword>
<dbReference type="GO" id="GO:0003677">
    <property type="term" value="F:DNA binding"/>
    <property type="evidence" value="ECO:0007669"/>
    <property type="project" value="InterPro"/>
</dbReference>
<dbReference type="Proteomes" id="UP000006556">
    <property type="component" value="Chromosome"/>
</dbReference>
<evidence type="ECO:0000259" key="8">
    <source>
        <dbReference type="PROSITE" id="PS51193"/>
    </source>
</evidence>
<dbReference type="PROSITE" id="PS51193">
    <property type="entry name" value="HELICASE_ATP_BIND_2"/>
    <property type="match status" value="1"/>
</dbReference>
<dbReference type="NCBIfam" id="TIGR00573">
    <property type="entry name" value="dnaq"/>
    <property type="match status" value="1"/>
</dbReference>
<dbReference type="Pfam" id="PF00929">
    <property type="entry name" value="RNase_T"/>
    <property type="match status" value="1"/>
</dbReference>
<feature type="binding site" evidence="6">
    <location>
        <begin position="287"/>
        <end position="294"/>
    </location>
    <ligand>
        <name>ATP</name>
        <dbReference type="ChEBI" id="CHEBI:30616"/>
    </ligand>
</feature>
<dbReference type="InterPro" id="IPR013520">
    <property type="entry name" value="Ribonucl_H"/>
</dbReference>
<dbReference type="AlphaFoldDB" id="A5D2F3"/>
<feature type="short sequence motif" description="DEAH box" evidence="6">
    <location>
        <begin position="465"/>
        <end position="468"/>
    </location>
</feature>
<evidence type="ECO:0000256" key="3">
    <source>
        <dbReference type="ARBA" id="ARBA00022801"/>
    </source>
</evidence>
<dbReference type="InterPro" id="IPR045028">
    <property type="entry name" value="DinG/Rad3-like"/>
</dbReference>